<gene>
    <name evidence="13" type="ORF">LF65_00314</name>
</gene>
<dbReference type="InterPro" id="IPR004089">
    <property type="entry name" value="MCPsignal_dom"/>
</dbReference>
<evidence type="ECO:0000313" key="14">
    <source>
        <dbReference type="Proteomes" id="UP000031866"/>
    </source>
</evidence>
<dbReference type="KEGG" id="cbei:LF65_00314"/>
<dbReference type="PROSITE" id="PS50111">
    <property type="entry name" value="CHEMOTAXIS_TRANSDUC_2"/>
    <property type="match status" value="1"/>
</dbReference>
<comment type="subcellular location">
    <subcellularLocation>
        <location evidence="1">Cell membrane</location>
        <topology evidence="1">Multi-pass membrane protein</topology>
    </subcellularLocation>
</comment>
<keyword evidence="9" id="KW-0175">Coiled coil</keyword>
<dbReference type="Pfam" id="PF02743">
    <property type="entry name" value="dCache_1"/>
    <property type="match status" value="1"/>
</dbReference>
<protein>
    <submittedName>
        <fullName evidence="13">Chemotaxis protein</fullName>
    </submittedName>
</protein>
<evidence type="ECO:0000256" key="8">
    <source>
        <dbReference type="PROSITE-ProRule" id="PRU00284"/>
    </source>
</evidence>
<keyword evidence="7 8" id="KW-0807">Transducer</keyword>
<dbReference type="Gene3D" id="3.30.450.20">
    <property type="entry name" value="PAS domain"/>
    <property type="match status" value="1"/>
</dbReference>
<evidence type="ECO:0000256" key="5">
    <source>
        <dbReference type="ARBA" id="ARBA00022989"/>
    </source>
</evidence>
<organism evidence="13 14">
    <name type="scientific">Clostridium beijerinckii</name>
    <name type="common">Clostridium MP</name>
    <dbReference type="NCBI Taxonomy" id="1520"/>
    <lineage>
        <taxon>Bacteria</taxon>
        <taxon>Bacillati</taxon>
        <taxon>Bacillota</taxon>
        <taxon>Clostridia</taxon>
        <taxon>Eubacteriales</taxon>
        <taxon>Clostridiaceae</taxon>
        <taxon>Clostridium</taxon>
    </lineage>
</organism>
<dbReference type="GO" id="GO:0005886">
    <property type="term" value="C:plasma membrane"/>
    <property type="evidence" value="ECO:0007669"/>
    <property type="project" value="UniProtKB-SubCell"/>
</dbReference>
<accession>A0A0B5Q7N7</accession>
<evidence type="ECO:0000256" key="4">
    <source>
        <dbReference type="ARBA" id="ARBA00022692"/>
    </source>
</evidence>
<dbReference type="SMART" id="SM00283">
    <property type="entry name" value="MA"/>
    <property type="match status" value="1"/>
</dbReference>
<keyword evidence="6 11" id="KW-0472">Membrane</keyword>
<dbReference type="CDD" id="cd12912">
    <property type="entry name" value="PDC2_MCP_like"/>
    <property type="match status" value="1"/>
</dbReference>
<dbReference type="GO" id="GO:0007165">
    <property type="term" value="P:signal transduction"/>
    <property type="evidence" value="ECO:0007669"/>
    <property type="project" value="UniProtKB-KW"/>
</dbReference>
<dbReference type="OrthoDB" id="597657at2"/>
<feature type="coiled-coil region" evidence="9">
    <location>
        <begin position="546"/>
        <end position="573"/>
    </location>
</feature>
<keyword evidence="2" id="KW-1003">Cell membrane</keyword>
<sequence length="825" mass="91451">MNRSIKSIKVKIIMFLIPMLLIAFIALSGIGYRFASKSLKESNLNVMEEMTKTAASRADDQIKSEIRNLEVIASNPIITDKNVQIEEKIQILKPALKTVGQLEMSISDKDGNSIDTLGNKKSIKTTQSFMKSINGENSITNPYIDPITKKKVISYSVPIKDSSNSIIGIITSIKDCKDFASLNKETNFLKTGNLLIVDSNGNFIVSEDESLVDENKNITNMTSDKENLQDLNNIGKSMTIGTQSGTGKYTYEGKERYISYSPIGKTGLAIGITVEEKDLLSALNSLALIDIIVTVIMTLLILTIIIGFTIIVVNRLLGAKYYVDSIAKGDFYTKVDNKYTKGNDEISEICLSVSQAKESVGKMIEAVREDSNIVREGSVSLNQIAEELSILTEEISASIGEVSNNTNKQSHDFVQISTKLENFGENITEVKNNVHSINEDIAIINDKSLKGTKDIEELNGGIISVNDSFEKFLISIEYIQGDMKNVNGITNIINGISEQINLLALNAAIEAASAGDAGRGFSVIALEVKKLSDKSKESAHNIYKIINRLINIINKLVEESKNMESELHEQKEMIYNASSSFSEIALLVKEIAPKVSNIDSVFNNINHSKDLIVETVYELSGEITETSNSLEQVTNSSVQLARLAEKVNSSSDILLDRADDLLQKVNQFKIKEEDLKNDTDISVQNSKANNPCEEKSYSSGGGELDTKNKRLEKTNLLNKFEDSRNINQYERNLDLDLEKELKELSILPEEEINLEFSNYGTSDLDLSLAEHFVDLSVSPLEKLEVDTSTKDFGWGCSKITEIKEYIKQKDDGECTENDLGRYNIS</sequence>
<dbReference type="CDD" id="cd18773">
    <property type="entry name" value="PDC1_HK_sensor"/>
    <property type="match status" value="1"/>
</dbReference>
<dbReference type="PANTHER" id="PTHR32089:SF112">
    <property type="entry name" value="LYSOZYME-LIKE PROTEIN-RELATED"/>
    <property type="match status" value="1"/>
</dbReference>
<dbReference type="RefSeq" id="WP_041893615.1">
    <property type="nucleotide sequence ID" value="NZ_CP010086.2"/>
</dbReference>
<evidence type="ECO:0000256" key="11">
    <source>
        <dbReference type="SAM" id="Phobius"/>
    </source>
</evidence>
<proteinExistence type="predicted"/>
<dbReference type="AlphaFoldDB" id="A0A0B5Q7N7"/>
<evidence type="ECO:0000256" key="7">
    <source>
        <dbReference type="ARBA" id="ARBA00023224"/>
    </source>
</evidence>
<name>A0A0B5Q7N7_CLOBE</name>
<evidence type="ECO:0000256" key="10">
    <source>
        <dbReference type="SAM" id="MobiDB-lite"/>
    </source>
</evidence>
<dbReference type="EMBL" id="CP010086">
    <property type="protein sequence ID" value="AJG96985.1"/>
    <property type="molecule type" value="Genomic_DNA"/>
</dbReference>
<keyword evidence="5 11" id="KW-1133">Transmembrane helix</keyword>
<feature type="transmembrane region" description="Helical" evidence="11">
    <location>
        <begin position="286"/>
        <end position="313"/>
    </location>
</feature>
<evidence type="ECO:0000256" key="2">
    <source>
        <dbReference type="ARBA" id="ARBA00022475"/>
    </source>
</evidence>
<evidence type="ECO:0000256" key="3">
    <source>
        <dbReference type="ARBA" id="ARBA00022500"/>
    </source>
</evidence>
<evidence type="ECO:0000313" key="13">
    <source>
        <dbReference type="EMBL" id="AJG96985.1"/>
    </source>
</evidence>
<feature type="transmembrane region" description="Helical" evidence="11">
    <location>
        <begin position="12"/>
        <end position="35"/>
    </location>
</feature>
<dbReference type="Gene3D" id="1.10.287.950">
    <property type="entry name" value="Methyl-accepting chemotaxis protein"/>
    <property type="match status" value="1"/>
</dbReference>
<dbReference type="PANTHER" id="PTHR32089">
    <property type="entry name" value="METHYL-ACCEPTING CHEMOTAXIS PROTEIN MCPB"/>
    <property type="match status" value="1"/>
</dbReference>
<dbReference type="Proteomes" id="UP000031866">
    <property type="component" value="Chromosome"/>
</dbReference>
<dbReference type="Pfam" id="PF00015">
    <property type="entry name" value="MCPsignal"/>
    <property type="match status" value="1"/>
</dbReference>
<dbReference type="InterPro" id="IPR033479">
    <property type="entry name" value="dCache_1"/>
</dbReference>
<feature type="domain" description="Methyl-accepting transducer" evidence="12">
    <location>
        <begin position="384"/>
        <end position="620"/>
    </location>
</feature>
<dbReference type="SUPFAM" id="SSF58104">
    <property type="entry name" value="Methyl-accepting chemotaxis protein (MCP) signaling domain"/>
    <property type="match status" value="1"/>
</dbReference>
<keyword evidence="3" id="KW-0145">Chemotaxis</keyword>
<dbReference type="STRING" id="1520.LF65_00314"/>
<keyword evidence="4 11" id="KW-0812">Transmembrane</keyword>
<evidence type="ECO:0000256" key="6">
    <source>
        <dbReference type="ARBA" id="ARBA00023136"/>
    </source>
</evidence>
<evidence type="ECO:0000256" key="9">
    <source>
        <dbReference type="SAM" id="Coils"/>
    </source>
</evidence>
<dbReference type="GO" id="GO:0006935">
    <property type="term" value="P:chemotaxis"/>
    <property type="evidence" value="ECO:0007669"/>
    <property type="project" value="UniProtKB-KW"/>
</dbReference>
<evidence type="ECO:0000259" key="12">
    <source>
        <dbReference type="PROSITE" id="PS50111"/>
    </source>
</evidence>
<reference evidence="14" key="1">
    <citation type="submission" date="2014-12" db="EMBL/GenBank/DDBJ databases">
        <title>Genome sequence of Clostridium beijerinckii strain 59B.</title>
        <authorList>
            <person name="Little G.T."/>
            <person name="Minton N.P."/>
        </authorList>
    </citation>
    <scope>NUCLEOTIDE SEQUENCE [LARGE SCALE GENOMIC DNA]</scope>
    <source>
        <strain evidence="14">59B</strain>
    </source>
</reference>
<evidence type="ECO:0000256" key="1">
    <source>
        <dbReference type="ARBA" id="ARBA00004651"/>
    </source>
</evidence>
<feature type="region of interest" description="Disordered" evidence="10">
    <location>
        <begin position="682"/>
        <end position="706"/>
    </location>
</feature>